<dbReference type="SMART" id="SM00342">
    <property type="entry name" value="HTH_ARAC"/>
    <property type="match status" value="1"/>
</dbReference>
<dbReference type="PANTHER" id="PTHR43280">
    <property type="entry name" value="ARAC-FAMILY TRANSCRIPTIONAL REGULATOR"/>
    <property type="match status" value="1"/>
</dbReference>
<evidence type="ECO:0000256" key="3">
    <source>
        <dbReference type="ARBA" id="ARBA00023163"/>
    </source>
</evidence>
<feature type="domain" description="HTH araC/xylS-type" evidence="4">
    <location>
        <begin position="188"/>
        <end position="288"/>
    </location>
</feature>
<sequence>MKVLPFTILVPDDRSVISEYIEMAHFYPHLHRHDEWQITFIERGEGTLITGSEMHAFKAGDIFVIGSKMPHLFKSNPDYFKGNPELSIKACSIYFNPEGILASLFNLPEMKTLKTFFKKHKEGFKVPFKVSKNIASHILDIQYATGSSVMFGFLKLMDRLQEMDDQVKPLCSKTYSLNVSESEGRRLSKIINYIMGKYNTQLSLEEIADIAFMTPQAFCRYFKKHTGHTFVSFLNEVRVNDACKNLIFREHAGCISEVAYNAGFNSITNFNRVFRTVTGHSPRGYIDSYTNVGKIA</sequence>
<protein>
    <submittedName>
        <fullName evidence="5">AraC family transcriptional regulator</fullName>
    </submittedName>
</protein>
<gene>
    <name evidence="5" type="ORF">CPT03_11935</name>
</gene>
<dbReference type="Pfam" id="PF02311">
    <property type="entry name" value="AraC_binding"/>
    <property type="match status" value="1"/>
</dbReference>
<dbReference type="GO" id="GO:0003700">
    <property type="term" value="F:DNA-binding transcription factor activity"/>
    <property type="evidence" value="ECO:0007669"/>
    <property type="project" value="InterPro"/>
</dbReference>
<evidence type="ECO:0000259" key="4">
    <source>
        <dbReference type="PROSITE" id="PS01124"/>
    </source>
</evidence>
<dbReference type="Proteomes" id="UP000223749">
    <property type="component" value="Chromosome"/>
</dbReference>
<dbReference type="PROSITE" id="PS01124">
    <property type="entry name" value="HTH_ARAC_FAMILY_2"/>
    <property type="match status" value="1"/>
</dbReference>
<evidence type="ECO:0000313" key="6">
    <source>
        <dbReference type="Proteomes" id="UP000223749"/>
    </source>
</evidence>
<dbReference type="EMBL" id="CP024091">
    <property type="protein sequence ID" value="ATP57131.1"/>
    <property type="molecule type" value="Genomic_DNA"/>
</dbReference>
<dbReference type="Pfam" id="PF12833">
    <property type="entry name" value="HTH_18"/>
    <property type="match status" value="1"/>
</dbReference>
<proteinExistence type="predicted"/>
<dbReference type="OrthoDB" id="9787988at2"/>
<evidence type="ECO:0000313" key="5">
    <source>
        <dbReference type="EMBL" id="ATP57131.1"/>
    </source>
</evidence>
<accession>A0A2D1U694</accession>
<dbReference type="InterPro" id="IPR003313">
    <property type="entry name" value="AraC-bd"/>
</dbReference>
<keyword evidence="1" id="KW-0805">Transcription regulation</keyword>
<dbReference type="GO" id="GO:0043565">
    <property type="term" value="F:sequence-specific DNA binding"/>
    <property type="evidence" value="ECO:0007669"/>
    <property type="project" value="InterPro"/>
</dbReference>
<dbReference type="InterPro" id="IPR018062">
    <property type="entry name" value="HTH_AraC-typ_CS"/>
</dbReference>
<dbReference type="Gene3D" id="2.60.120.10">
    <property type="entry name" value="Jelly Rolls"/>
    <property type="match status" value="1"/>
</dbReference>
<evidence type="ECO:0000256" key="2">
    <source>
        <dbReference type="ARBA" id="ARBA00023125"/>
    </source>
</evidence>
<keyword evidence="6" id="KW-1185">Reference proteome</keyword>
<name>A0A2D1U694_9SPHI</name>
<dbReference type="InterPro" id="IPR014710">
    <property type="entry name" value="RmlC-like_jellyroll"/>
</dbReference>
<dbReference type="RefSeq" id="WP_099439059.1">
    <property type="nucleotide sequence ID" value="NZ_CP024091.1"/>
</dbReference>
<dbReference type="PROSITE" id="PS00041">
    <property type="entry name" value="HTH_ARAC_FAMILY_1"/>
    <property type="match status" value="1"/>
</dbReference>
<dbReference type="PANTHER" id="PTHR43280:SF34">
    <property type="entry name" value="ARAC-FAMILY TRANSCRIPTIONAL REGULATOR"/>
    <property type="match status" value="1"/>
</dbReference>
<dbReference type="InterPro" id="IPR018060">
    <property type="entry name" value="HTH_AraC"/>
</dbReference>
<evidence type="ECO:0000256" key="1">
    <source>
        <dbReference type="ARBA" id="ARBA00023015"/>
    </source>
</evidence>
<organism evidence="5 6">
    <name type="scientific">Pedobacter ginsengisoli</name>
    <dbReference type="NCBI Taxonomy" id="363852"/>
    <lineage>
        <taxon>Bacteria</taxon>
        <taxon>Pseudomonadati</taxon>
        <taxon>Bacteroidota</taxon>
        <taxon>Sphingobacteriia</taxon>
        <taxon>Sphingobacteriales</taxon>
        <taxon>Sphingobacteriaceae</taxon>
        <taxon>Pedobacter</taxon>
    </lineage>
</organism>
<reference evidence="5 6" key="1">
    <citation type="submission" date="2017-10" db="EMBL/GenBank/DDBJ databases">
        <title>Whole genome of Pedobacter ginsengisoli T01R-27 isolated from tomato rhizosphere.</title>
        <authorList>
            <person name="Weon H.-Y."/>
            <person name="Lee S.A."/>
            <person name="Sang M.K."/>
            <person name="Song J."/>
        </authorList>
    </citation>
    <scope>NUCLEOTIDE SEQUENCE [LARGE SCALE GENOMIC DNA]</scope>
    <source>
        <strain evidence="5 6">T01R-27</strain>
    </source>
</reference>
<keyword evidence="2" id="KW-0238">DNA-binding</keyword>
<dbReference type="AlphaFoldDB" id="A0A2D1U694"/>
<dbReference type="KEGG" id="pgs:CPT03_11935"/>
<dbReference type="InterPro" id="IPR011051">
    <property type="entry name" value="RmlC_Cupin_sf"/>
</dbReference>
<dbReference type="Gene3D" id="1.10.10.60">
    <property type="entry name" value="Homeodomain-like"/>
    <property type="match status" value="2"/>
</dbReference>
<dbReference type="SUPFAM" id="SSF46689">
    <property type="entry name" value="Homeodomain-like"/>
    <property type="match status" value="2"/>
</dbReference>
<dbReference type="InterPro" id="IPR009057">
    <property type="entry name" value="Homeodomain-like_sf"/>
</dbReference>
<keyword evidence="3" id="KW-0804">Transcription</keyword>
<dbReference type="SUPFAM" id="SSF51182">
    <property type="entry name" value="RmlC-like cupins"/>
    <property type="match status" value="1"/>
</dbReference>